<feature type="transmembrane region" description="Helical" evidence="6">
    <location>
        <begin position="106"/>
        <end position="127"/>
    </location>
</feature>
<gene>
    <name evidence="8" type="ORF">B7463_g8783</name>
</gene>
<dbReference type="Proteomes" id="UP000258309">
    <property type="component" value="Unassembled WGS sequence"/>
</dbReference>
<evidence type="ECO:0000256" key="3">
    <source>
        <dbReference type="ARBA" id="ARBA00022989"/>
    </source>
</evidence>
<proteinExistence type="predicted"/>
<dbReference type="Pfam" id="PF07690">
    <property type="entry name" value="MFS_1"/>
    <property type="match status" value="1"/>
</dbReference>
<feature type="transmembrane region" description="Helical" evidence="6">
    <location>
        <begin position="168"/>
        <end position="185"/>
    </location>
</feature>
<dbReference type="GO" id="GO:0005886">
    <property type="term" value="C:plasma membrane"/>
    <property type="evidence" value="ECO:0007669"/>
    <property type="project" value="TreeGrafter"/>
</dbReference>
<feature type="compositionally biased region" description="Polar residues" evidence="5">
    <location>
        <begin position="1"/>
        <end position="21"/>
    </location>
</feature>
<accession>A0A3E2H2Q4</accession>
<keyword evidence="3 6" id="KW-1133">Transmembrane helix</keyword>
<feature type="transmembrane region" description="Helical" evidence="6">
    <location>
        <begin position="67"/>
        <end position="86"/>
    </location>
</feature>
<feature type="region of interest" description="Disordered" evidence="5">
    <location>
        <begin position="1"/>
        <end position="38"/>
    </location>
</feature>
<feature type="transmembrane region" description="Helical" evidence="6">
    <location>
        <begin position="433"/>
        <end position="453"/>
    </location>
</feature>
<dbReference type="AlphaFoldDB" id="A0A3E2H2Q4"/>
<dbReference type="SUPFAM" id="SSF103473">
    <property type="entry name" value="MFS general substrate transporter"/>
    <property type="match status" value="1"/>
</dbReference>
<evidence type="ECO:0000256" key="1">
    <source>
        <dbReference type="ARBA" id="ARBA00004141"/>
    </source>
</evidence>
<comment type="subcellular location">
    <subcellularLocation>
        <location evidence="1">Membrane</location>
        <topology evidence="1">Multi-pass membrane protein</topology>
    </subcellularLocation>
</comment>
<evidence type="ECO:0000313" key="9">
    <source>
        <dbReference type="Proteomes" id="UP000258309"/>
    </source>
</evidence>
<feature type="transmembrane region" description="Helical" evidence="6">
    <location>
        <begin position="371"/>
        <end position="391"/>
    </location>
</feature>
<dbReference type="PANTHER" id="PTHR23502:SF181">
    <property type="entry name" value="MAJOR FACILITATOR SUPERFAMILY (MFS) PROFILE DOMAIN-CONTAINING PROTEIN"/>
    <property type="match status" value="1"/>
</dbReference>
<feature type="transmembrane region" description="Helical" evidence="6">
    <location>
        <begin position="465"/>
        <end position="484"/>
    </location>
</feature>
<feature type="transmembrane region" description="Helical" evidence="6">
    <location>
        <begin position="397"/>
        <end position="421"/>
    </location>
</feature>
<evidence type="ECO:0000259" key="7">
    <source>
        <dbReference type="PROSITE" id="PS50850"/>
    </source>
</evidence>
<feature type="compositionally biased region" description="Basic and acidic residues" evidence="5">
    <location>
        <begin position="22"/>
        <end position="38"/>
    </location>
</feature>
<dbReference type="InterPro" id="IPR020846">
    <property type="entry name" value="MFS_dom"/>
</dbReference>
<feature type="transmembrane region" description="Helical" evidence="6">
    <location>
        <begin position="220"/>
        <end position="240"/>
    </location>
</feature>
<dbReference type="PANTHER" id="PTHR23502">
    <property type="entry name" value="MAJOR FACILITATOR SUPERFAMILY"/>
    <property type="match status" value="1"/>
</dbReference>
<feature type="non-terminal residue" evidence="8">
    <location>
        <position position="1"/>
    </location>
</feature>
<feature type="transmembrane region" description="Helical" evidence="6">
    <location>
        <begin position="285"/>
        <end position="309"/>
    </location>
</feature>
<reference evidence="8 9" key="1">
    <citation type="submission" date="2018-05" db="EMBL/GenBank/DDBJ databases">
        <title>Draft genome sequence of Scytalidium lignicola DSM 105466, a ubiquitous saprotrophic fungus.</title>
        <authorList>
            <person name="Buettner E."/>
            <person name="Gebauer A.M."/>
            <person name="Hofrichter M."/>
            <person name="Liers C."/>
            <person name="Kellner H."/>
        </authorList>
    </citation>
    <scope>NUCLEOTIDE SEQUENCE [LARGE SCALE GENOMIC DNA]</scope>
    <source>
        <strain evidence="8 9">DSM 105466</strain>
    </source>
</reference>
<dbReference type="STRING" id="5539.A0A3E2H2Q4"/>
<dbReference type="Gene3D" id="1.20.1250.20">
    <property type="entry name" value="MFS general substrate transporter like domains"/>
    <property type="match status" value="1"/>
</dbReference>
<dbReference type="OrthoDB" id="2585655at2759"/>
<comment type="caution">
    <text evidence="8">The sequence shown here is derived from an EMBL/GenBank/DDBJ whole genome shotgun (WGS) entry which is preliminary data.</text>
</comment>
<protein>
    <recommendedName>
        <fullName evidence="7">Major facilitator superfamily (MFS) profile domain-containing protein</fullName>
    </recommendedName>
</protein>
<dbReference type="OMA" id="EARVWIM"/>
<keyword evidence="9" id="KW-1185">Reference proteome</keyword>
<feature type="transmembrane region" description="Helical" evidence="6">
    <location>
        <begin position="192"/>
        <end position="214"/>
    </location>
</feature>
<sequence length="502" mass="54967">MTQKQDSSHVESFNEANINNSDAEKGVRVASDKAEPEKPVHLKLDKSGFPMVPQPSDHKDDPLNWPIWAKVYIVLMVSGLGFINQMGSALVNPTFVVMAKDFNVTVVQASYCTTVYILLSGITPMFIVPFSNIYGRRILYLTFSLVGIAAQIGSGAAATYGGVITGRVFYGIGASIPIGIGAATGERGVYMGIYTLCVNNGPHIAPIIGGYIALNLSWRWCFYIPGIINAGLWVALLFTFPETLFSRDDFSNLEGTSYVSKLLFKGKVLNRPIRFWDFITPYRMIGYWAVSLPSIYWMTANTYGSALFAVTGSHLAAELYQFNVAQTGLLMGLPLTIGCMIGEATAGWVSDMLLNAYAKRHNGHRKPEARLFLMPACLTLTVGVIVYGPCVQSHKPWIALALCMGVAGFGLQVGATMVYTYTTDCYKPQSAEIGAVINLYKSVFAFNIGFYAVPFGESAGWQVSFPVLGAINTVTLLPVIYLYFKGEKIRERQGLPKIHEDL</sequence>
<feature type="domain" description="Major facilitator superfamily (MFS) profile" evidence="7">
    <location>
        <begin position="73"/>
        <end position="487"/>
    </location>
</feature>
<keyword evidence="2 6" id="KW-0812">Transmembrane</keyword>
<evidence type="ECO:0000256" key="4">
    <source>
        <dbReference type="ARBA" id="ARBA00023136"/>
    </source>
</evidence>
<dbReference type="PROSITE" id="PS50850">
    <property type="entry name" value="MFS"/>
    <property type="match status" value="1"/>
</dbReference>
<evidence type="ECO:0000256" key="6">
    <source>
        <dbReference type="SAM" id="Phobius"/>
    </source>
</evidence>
<dbReference type="InterPro" id="IPR036259">
    <property type="entry name" value="MFS_trans_sf"/>
</dbReference>
<feature type="transmembrane region" description="Helical" evidence="6">
    <location>
        <begin position="329"/>
        <end position="350"/>
    </location>
</feature>
<keyword evidence="4 6" id="KW-0472">Membrane</keyword>
<evidence type="ECO:0000256" key="5">
    <source>
        <dbReference type="SAM" id="MobiDB-lite"/>
    </source>
</evidence>
<evidence type="ECO:0000256" key="2">
    <source>
        <dbReference type="ARBA" id="ARBA00022692"/>
    </source>
</evidence>
<feature type="transmembrane region" description="Helical" evidence="6">
    <location>
        <begin position="139"/>
        <end position="162"/>
    </location>
</feature>
<dbReference type="EMBL" id="NCSJ02000200">
    <property type="protein sequence ID" value="RFU27567.1"/>
    <property type="molecule type" value="Genomic_DNA"/>
</dbReference>
<dbReference type="InterPro" id="IPR011701">
    <property type="entry name" value="MFS"/>
</dbReference>
<organism evidence="8 9">
    <name type="scientific">Scytalidium lignicola</name>
    <name type="common">Hyphomycete</name>
    <dbReference type="NCBI Taxonomy" id="5539"/>
    <lineage>
        <taxon>Eukaryota</taxon>
        <taxon>Fungi</taxon>
        <taxon>Dikarya</taxon>
        <taxon>Ascomycota</taxon>
        <taxon>Pezizomycotina</taxon>
        <taxon>Leotiomycetes</taxon>
        <taxon>Leotiomycetes incertae sedis</taxon>
        <taxon>Scytalidium</taxon>
    </lineage>
</organism>
<feature type="non-terminal residue" evidence="8">
    <location>
        <position position="502"/>
    </location>
</feature>
<evidence type="ECO:0000313" key="8">
    <source>
        <dbReference type="EMBL" id="RFU27567.1"/>
    </source>
</evidence>
<name>A0A3E2H2Q4_SCYLI</name>
<dbReference type="GO" id="GO:0022857">
    <property type="term" value="F:transmembrane transporter activity"/>
    <property type="evidence" value="ECO:0007669"/>
    <property type="project" value="InterPro"/>
</dbReference>